<proteinExistence type="inferred from homology"/>
<dbReference type="InterPro" id="IPR036220">
    <property type="entry name" value="UDP-Glc/GDP-Man_DH_C_sf"/>
</dbReference>
<dbReference type="AlphaFoldDB" id="A0A8H5JNV9"/>
<dbReference type="Pfam" id="PF00984">
    <property type="entry name" value="UDPG_MGDP_dh"/>
    <property type="match status" value="1"/>
</dbReference>
<dbReference type="NCBIfam" id="TIGR03026">
    <property type="entry name" value="NDP-sugDHase"/>
    <property type="match status" value="1"/>
</dbReference>
<dbReference type="InterPro" id="IPR028359">
    <property type="entry name" value="UDP_ManNAc/GlcNAc_DH"/>
</dbReference>
<organism evidence="6 7">
    <name type="scientific">Fusarium mexicanum</name>
    <dbReference type="NCBI Taxonomy" id="751941"/>
    <lineage>
        <taxon>Eukaryota</taxon>
        <taxon>Fungi</taxon>
        <taxon>Dikarya</taxon>
        <taxon>Ascomycota</taxon>
        <taxon>Pezizomycotina</taxon>
        <taxon>Sordariomycetes</taxon>
        <taxon>Hypocreomycetidae</taxon>
        <taxon>Hypocreales</taxon>
        <taxon>Nectriaceae</taxon>
        <taxon>Fusarium</taxon>
        <taxon>Fusarium fujikuroi species complex</taxon>
    </lineage>
</organism>
<dbReference type="EMBL" id="JAAOAM010000004">
    <property type="protein sequence ID" value="KAF5558944.1"/>
    <property type="molecule type" value="Genomic_DNA"/>
</dbReference>
<dbReference type="GO" id="GO:0051287">
    <property type="term" value="F:NAD binding"/>
    <property type="evidence" value="ECO:0007669"/>
    <property type="project" value="InterPro"/>
</dbReference>
<dbReference type="PIRSF" id="PIRSF000124">
    <property type="entry name" value="UDPglc_GDPman_dh"/>
    <property type="match status" value="1"/>
</dbReference>
<keyword evidence="7" id="KW-1185">Reference proteome</keyword>
<evidence type="ECO:0000256" key="1">
    <source>
        <dbReference type="ARBA" id="ARBA00006601"/>
    </source>
</evidence>
<name>A0A8H5JNV9_9HYPO</name>
<evidence type="ECO:0000256" key="2">
    <source>
        <dbReference type="PIRNR" id="PIRNR000124"/>
    </source>
</evidence>
<evidence type="ECO:0000259" key="5">
    <source>
        <dbReference type="Pfam" id="PF03721"/>
    </source>
</evidence>
<comment type="caution">
    <text evidence="6">The sequence shown here is derived from an EMBL/GenBank/DDBJ whole genome shotgun (WGS) entry which is preliminary data.</text>
</comment>
<dbReference type="InterPro" id="IPR036291">
    <property type="entry name" value="NAD(P)-bd_dom_sf"/>
</dbReference>
<protein>
    <submittedName>
        <fullName evidence="6">UDP-n-acetyl-D-mannosamine 6-dehydrogenase</fullName>
    </submittedName>
</protein>
<dbReference type="GO" id="GO:0000271">
    <property type="term" value="P:polysaccharide biosynthetic process"/>
    <property type="evidence" value="ECO:0007669"/>
    <property type="project" value="InterPro"/>
</dbReference>
<dbReference type="SUPFAM" id="SSF51735">
    <property type="entry name" value="NAD(P)-binding Rossmann-fold domains"/>
    <property type="match status" value="1"/>
</dbReference>
<dbReference type="SUPFAM" id="SSF48179">
    <property type="entry name" value="6-phosphogluconate dehydrogenase C-terminal domain-like"/>
    <property type="match status" value="1"/>
</dbReference>
<dbReference type="PIRSF" id="PIRSF500136">
    <property type="entry name" value="UDP_ManNAc_DH"/>
    <property type="match status" value="1"/>
</dbReference>
<dbReference type="Proteomes" id="UP000522262">
    <property type="component" value="Unassembled WGS sequence"/>
</dbReference>
<gene>
    <name evidence="6" type="ORF">FMEXI_139</name>
</gene>
<evidence type="ECO:0000259" key="4">
    <source>
        <dbReference type="Pfam" id="PF00984"/>
    </source>
</evidence>
<dbReference type="GO" id="GO:0016628">
    <property type="term" value="F:oxidoreductase activity, acting on the CH-CH group of donors, NAD or NADP as acceptor"/>
    <property type="evidence" value="ECO:0007669"/>
    <property type="project" value="InterPro"/>
</dbReference>
<dbReference type="SUPFAM" id="SSF52413">
    <property type="entry name" value="UDP-glucose/GDP-mannose dehydrogenase C-terminal domain"/>
    <property type="match status" value="1"/>
</dbReference>
<reference evidence="6 7" key="1">
    <citation type="submission" date="2020-05" db="EMBL/GenBank/DDBJ databases">
        <title>Identification and distribution of gene clusters putatively required for synthesis of sphingolipid metabolism inhibitors in phylogenetically diverse species of the filamentous fungus Fusarium.</title>
        <authorList>
            <person name="Kim H.-S."/>
            <person name="Busman M."/>
            <person name="Brown D.W."/>
            <person name="Divon H."/>
            <person name="Uhlig S."/>
            <person name="Proctor R.H."/>
        </authorList>
    </citation>
    <scope>NUCLEOTIDE SEQUENCE [LARGE SCALE GENOMIC DNA]</scope>
    <source>
        <strain evidence="6 7">NRRL 53147</strain>
    </source>
</reference>
<evidence type="ECO:0000256" key="3">
    <source>
        <dbReference type="SAM" id="MobiDB-lite"/>
    </source>
</evidence>
<dbReference type="InterPro" id="IPR017476">
    <property type="entry name" value="UDP-Glc/GDP-Man"/>
</dbReference>
<dbReference type="PANTHER" id="PTHR43491:SF2">
    <property type="entry name" value="UDP-N-ACETYL-D-MANNOSAMINE DEHYDROGENASE"/>
    <property type="match status" value="1"/>
</dbReference>
<dbReference type="Pfam" id="PF03721">
    <property type="entry name" value="UDPG_MGDP_dh_N"/>
    <property type="match status" value="1"/>
</dbReference>
<feature type="compositionally biased region" description="Polar residues" evidence="3">
    <location>
        <begin position="31"/>
        <end position="41"/>
    </location>
</feature>
<dbReference type="Gene3D" id="3.40.50.720">
    <property type="entry name" value="NAD(P)-binding Rossmann-like Domain"/>
    <property type="match status" value="2"/>
</dbReference>
<dbReference type="GO" id="GO:0016616">
    <property type="term" value="F:oxidoreductase activity, acting on the CH-OH group of donors, NAD or NADP as acceptor"/>
    <property type="evidence" value="ECO:0007669"/>
    <property type="project" value="InterPro"/>
</dbReference>
<feature type="region of interest" description="Disordered" evidence="3">
    <location>
        <begin position="1"/>
        <end position="41"/>
    </location>
</feature>
<dbReference type="InterPro" id="IPR001732">
    <property type="entry name" value="UDP-Glc/GDP-Man_DH_N"/>
</dbReference>
<dbReference type="InterPro" id="IPR014026">
    <property type="entry name" value="UDP-Glc/GDP-Man_DH_dimer"/>
</dbReference>
<evidence type="ECO:0000313" key="6">
    <source>
        <dbReference type="EMBL" id="KAF5558944.1"/>
    </source>
</evidence>
<dbReference type="InterPro" id="IPR008927">
    <property type="entry name" value="6-PGluconate_DH-like_C_sf"/>
</dbReference>
<feature type="domain" description="UDP-glucose/GDP-mannose dehydrogenase N-terminal" evidence="5">
    <location>
        <begin position="50"/>
        <end position="202"/>
    </location>
</feature>
<dbReference type="PANTHER" id="PTHR43491">
    <property type="entry name" value="UDP-N-ACETYL-D-MANNOSAMINE DEHYDROGENASE"/>
    <property type="match status" value="1"/>
</dbReference>
<accession>A0A8H5JNV9</accession>
<comment type="similarity">
    <text evidence="1 2">Belongs to the UDP-glucose/GDP-mannose dehydrogenase family.</text>
</comment>
<evidence type="ECO:0000313" key="7">
    <source>
        <dbReference type="Proteomes" id="UP000522262"/>
    </source>
</evidence>
<feature type="domain" description="UDP-glucose/GDP-mannose dehydrogenase dimerisation" evidence="4">
    <location>
        <begin position="230"/>
        <end position="303"/>
    </location>
</feature>
<sequence length="448" mass="49015">MPIVANLVHRPAPRSKATPHQTKTKTKQNHAAKTSPTKPIVTPTQATPLVAVIGVGFVGTGLVDSFSSYPKYEIMGFDISEDRLDFLRREFSARPNVSFTSTESDLGKATHFLISVPTLLRSDRTIDLSYLRSALRRVEQWARPGCTVVIESSVSVGLTRQLLGPIAKAKGLFAGMSPERIDPGRVEPPMRSIPKVVSGLDDVIPGSLDAVVRLYGRVFDSIVPVSKPEVAEMCKLYENCQRMMCIAYANEMADACKGLGIDAFEVSRAAATKPFGYMPYTPSLGVGGHCIPVNPYYLLSNCEFPLLEACADKMNKRPATQAQEIVDELCGTSKAKRRDSGIDLNKRVLVVGMGFKAGQDHLVNSPGLQLAKELQKLSMDVTFADSLVKQTAVPEIPRLADEDWTKEELESFDMIVVSFKQWGMDFDVLGSGLRSCSDVVPIESKKLV</sequence>